<gene>
    <name evidence="1" type="ORF">Tci_048284</name>
</gene>
<proteinExistence type="predicted"/>
<protein>
    <submittedName>
        <fullName evidence="1">Uncharacterized protein</fullName>
    </submittedName>
</protein>
<reference evidence="1" key="1">
    <citation type="journal article" date="2019" name="Sci. Rep.">
        <title>Draft genome of Tanacetum cinerariifolium, the natural source of mosquito coil.</title>
        <authorList>
            <person name="Yamashiro T."/>
            <person name="Shiraishi A."/>
            <person name="Satake H."/>
            <person name="Nakayama K."/>
        </authorList>
    </citation>
    <scope>NUCLEOTIDE SEQUENCE</scope>
</reference>
<accession>A0A6L2MQP6</accession>
<dbReference type="AlphaFoldDB" id="A0A6L2MQP6"/>
<comment type="caution">
    <text evidence="1">The sequence shown here is derived from an EMBL/GenBank/DDBJ whole genome shotgun (WGS) entry which is preliminary data.</text>
</comment>
<organism evidence="1">
    <name type="scientific">Tanacetum cinerariifolium</name>
    <name type="common">Dalmatian daisy</name>
    <name type="synonym">Chrysanthemum cinerariifolium</name>
    <dbReference type="NCBI Taxonomy" id="118510"/>
    <lineage>
        <taxon>Eukaryota</taxon>
        <taxon>Viridiplantae</taxon>
        <taxon>Streptophyta</taxon>
        <taxon>Embryophyta</taxon>
        <taxon>Tracheophyta</taxon>
        <taxon>Spermatophyta</taxon>
        <taxon>Magnoliopsida</taxon>
        <taxon>eudicotyledons</taxon>
        <taxon>Gunneridae</taxon>
        <taxon>Pentapetalae</taxon>
        <taxon>asterids</taxon>
        <taxon>campanulids</taxon>
        <taxon>Asterales</taxon>
        <taxon>Asteraceae</taxon>
        <taxon>Asteroideae</taxon>
        <taxon>Anthemideae</taxon>
        <taxon>Anthemidinae</taxon>
        <taxon>Tanacetum</taxon>
    </lineage>
</organism>
<dbReference type="EMBL" id="BKCJ010007252">
    <property type="protein sequence ID" value="GEU76306.1"/>
    <property type="molecule type" value="Genomic_DNA"/>
</dbReference>
<evidence type="ECO:0000313" key="1">
    <source>
        <dbReference type="EMBL" id="GEU76306.1"/>
    </source>
</evidence>
<name>A0A6L2MQP6_TANCI</name>
<sequence>MWNGWGLRTCQRPSVEAEIKWTRDGEDDPKDSSVTLEHEVIDVEESYAGWSRRRWKLKLPARVEEALKEMFLYNPHLVSDDPANDRFRKQTGVFGIGYKYLQLYHKLLQQCVFGWEVFFIL</sequence>